<evidence type="ECO:0000313" key="2">
    <source>
        <dbReference type="Proteomes" id="UP001153678"/>
    </source>
</evidence>
<evidence type="ECO:0000313" key="1">
    <source>
        <dbReference type="EMBL" id="CAI2183589.1"/>
    </source>
</evidence>
<dbReference type="AlphaFoldDB" id="A0A9W4X3E2"/>
<comment type="caution">
    <text evidence="1">The sequence shown here is derived from an EMBL/GenBank/DDBJ whole genome shotgun (WGS) entry which is preliminary data.</text>
</comment>
<accession>A0A9W4X3E2</accession>
<gene>
    <name evidence="1" type="ORF">FWILDA_LOCUS11152</name>
</gene>
<dbReference type="Proteomes" id="UP001153678">
    <property type="component" value="Unassembled WGS sequence"/>
</dbReference>
<reference evidence="1" key="1">
    <citation type="submission" date="2022-08" db="EMBL/GenBank/DDBJ databases">
        <authorList>
            <person name="Kallberg Y."/>
            <person name="Tangrot J."/>
            <person name="Rosling A."/>
        </authorList>
    </citation>
    <scope>NUCLEOTIDE SEQUENCE</scope>
    <source>
        <strain evidence="1">Wild A</strain>
    </source>
</reference>
<protein>
    <submittedName>
        <fullName evidence="1">3974_t:CDS:1</fullName>
    </submittedName>
</protein>
<proteinExistence type="predicted"/>
<sequence>MIKNSSSIYYPTFKIPANNALQQLEIDLVKLLKKNKAGWLVNTFKDKYIILIIFDDYFERANPEKYKQARSLLM</sequence>
<name>A0A9W4X3E2_9GLOM</name>
<dbReference type="EMBL" id="CAMKVN010003066">
    <property type="protein sequence ID" value="CAI2183589.1"/>
    <property type="molecule type" value="Genomic_DNA"/>
</dbReference>
<organism evidence="1 2">
    <name type="scientific">Funneliformis geosporum</name>
    <dbReference type="NCBI Taxonomy" id="1117311"/>
    <lineage>
        <taxon>Eukaryota</taxon>
        <taxon>Fungi</taxon>
        <taxon>Fungi incertae sedis</taxon>
        <taxon>Mucoromycota</taxon>
        <taxon>Glomeromycotina</taxon>
        <taxon>Glomeromycetes</taxon>
        <taxon>Glomerales</taxon>
        <taxon>Glomeraceae</taxon>
        <taxon>Funneliformis</taxon>
    </lineage>
</organism>
<keyword evidence="2" id="KW-1185">Reference proteome</keyword>